<feature type="transmembrane region" description="Helical" evidence="1">
    <location>
        <begin position="45"/>
        <end position="63"/>
    </location>
</feature>
<accession>A0A3D8GLT5</accession>
<comment type="caution">
    <text evidence="2">The sequence shown here is derived from an EMBL/GenBank/DDBJ whole genome shotgun (WGS) entry which is preliminary data.</text>
</comment>
<keyword evidence="1" id="KW-0812">Transmembrane</keyword>
<keyword evidence="1" id="KW-1133">Transmembrane helix</keyword>
<dbReference type="Proteomes" id="UP000257144">
    <property type="component" value="Unassembled WGS sequence"/>
</dbReference>
<organism evidence="2 3">
    <name type="scientific">Neobacillus piezotolerans</name>
    <dbReference type="NCBI Taxonomy" id="2259171"/>
    <lineage>
        <taxon>Bacteria</taxon>
        <taxon>Bacillati</taxon>
        <taxon>Bacillota</taxon>
        <taxon>Bacilli</taxon>
        <taxon>Bacillales</taxon>
        <taxon>Bacillaceae</taxon>
        <taxon>Neobacillus</taxon>
    </lineage>
</organism>
<dbReference type="RefSeq" id="WP_115453559.1">
    <property type="nucleotide sequence ID" value="NZ_QNQT01000011.1"/>
</dbReference>
<proteinExistence type="predicted"/>
<feature type="transmembrane region" description="Helical" evidence="1">
    <location>
        <begin position="7"/>
        <end position="25"/>
    </location>
</feature>
<keyword evidence="1" id="KW-0472">Membrane</keyword>
<evidence type="ECO:0000313" key="2">
    <source>
        <dbReference type="EMBL" id="RDU35321.1"/>
    </source>
</evidence>
<keyword evidence="3" id="KW-1185">Reference proteome</keyword>
<dbReference type="AlphaFoldDB" id="A0A3D8GLT5"/>
<protein>
    <submittedName>
        <fullName evidence="2">Uncharacterized protein</fullName>
    </submittedName>
</protein>
<evidence type="ECO:0000313" key="3">
    <source>
        <dbReference type="Proteomes" id="UP000257144"/>
    </source>
</evidence>
<dbReference type="OrthoDB" id="2881425at2"/>
<evidence type="ECO:0000256" key="1">
    <source>
        <dbReference type="SAM" id="Phobius"/>
    </source>
</evidence>
<feature type="transmembrane region" description="Helical" evidence="1">
    <location>
        <begin position="75"/>
        <end position="96"/>
    </location>
</feature>
<gene>
    <name evidence="2" type="ORF">DRW41_18745</name>
</gene>
<reference evidence="2 3" key="1">
    <citation type="submission" date="2018-07" db="EMBL/GenBank/DDBJ databases">
        <title>Bacillus sp. YLB-04 draft genome sequence.</title>
        <authorList>
            <person name="Yu L."/>
            <person name="Tang X."/>
        </authorList>
    </citation>
    <scope>NUCLEOTIDE SEQUENCE [LARGE SCALE GENOMIC DNA]</scope>
    <source>
        <strain evidence="2 3">YLB-04</strain>
    </source>
</reference>
<dbReference type="EMBL" id="QNQT01000011">
    <property type="protein sequence ID" value="RDU35321.1"/>
    <property type="molecule type" value="Genomic_DNA"/>
</dbReference>
<sequence length="97" mass="10919">MFKNKRALPLFLLACVMHAGTFFYFFARMISDALDGSHRESILDWIPLAVFLASFGLQALPPLRSGWKAAPVKMLLMMVSLSAVLVWIFAFLNRLLG</sequence>
<name>A0A3D8GLT5_9BACI</name>